<accession>A0A9J6E4D2</accession>
<dbReference type="VEuPathDB" id="VectorBase:LOC119168699"/>
<gene>
    <name evidence="2" type="ORF">HPB51_025359</name>
</gene>
<feature type="region of interest" description="Disordered" evidence="1">
    <location>
        <begin position="1"/>
        <end position="217"/>
    </location>
</feature>
<feature type="compositionally biased region" description="Low complexity" evidence="1">
    <location>
        <begin position="193"/>
        <end position="210"/>
    </location>
</feature>
<feature type="compositionally biased region" description="Basic residues" evidence="1">
    <location>
        <begin position="153"/>
        <end position="166"/>
    </location>
</feature>
<dbReference type="EMBL" id="JABSTU010000006">
    <property type="protein sequence ID" value="KAH8029351.1"/>
    <property type="molecule type" value="Genomic_DNA"/>
</dbReference>
<proteinExistence type="predicted"/>
<name>A0A9J6E4D2_RHIMP</name>
<evidence type="ECO:0000313" key="3">
    <source>
        <dbReference type="Proteomes" id="UP000821866"/>
    </source>
</evidence>
<evidence type="ECO:0000256" key="1">
    <source>
        <dbReference type="SAM" id="MobiDB-lite"/>
    </source>
</evidence>
<organism evidence="2 3">
    <name type="scientific">Rhipicephalus microplus</name>
    <name type="common">Cattle tick</name>
    <name type="synonym">Boophilus microplus</name>
    <dbReference type="NCBI Taxonomy" id="6941"/>
    <lineage>
        <taxon>Eukaryota</taxon>
        <taxon>Metazoa</taxon>
        <taxon>Ecdysozoa</taxon>
        <taxon>Arthropoda</taxon>
        <taxon>Chelicerata</taxon>
        <taxon>Arachnida</taxon>
        <taxon>Acari</taxon>
        <taxon>Parasitiformes</taxon>
        <taxon>Ixodida</taxon>
        <taxon>Ixodoidea</taxon>
        <taxon>Ixodidae</taxon>
        <taxon>Rhipicephalinae</taxon>
        <taxon>Rhipicephalus</taxon>
        <taxon>Boophilus</taxon>
    </lineage>
</organism>
<evidence type="ECO:0000313" key="2">
    <source>
        <dbReference type="EMBL" id="KAH8029351.1"/>
    </source>
</evidence>
<keyword evidence="3" id="KW-1185">Reference proteome</keyword>
<comment type="caution">
    <text evidence="2">The sequence shown here is derived from an EMBL/GenBank/DDBJ whole genome shotgun (WGS) entry which is preliminary data.</text>
</comment>
<reference evidence="2" key="1">
    <citation type="journal article" date="2020" name="Cell">
        <title>Large-Scale Comparative Analyses of Tick Genomes Elucidate Their Genetic Diversity and Vector Capacities.</title>
        <authorList>
            <consortium name="Tick Genome and Microbiome Consortium (TIGMIC)"/>
            <person name="Jia N."/>
            <person name="Wang J."/>
            <person name="Shi W."/>
            <person name="Du L."/>
            <person name="Sun Y."/>
            <person name="Zhan W."/>
            <person name="Jiang J.F."/>
            <person name="Wang Q."/>
            <person name="Zhang B."/>
            <person name="Ji P."/>
            <person name="Bell-Sakyi L."/>
            <person name="Cui X.M."/>
            <person name="Yuan T.T."/>
            <person name="Jiang B.G."/>
            <person name="Yang W.F."/>
            <person name="Lam T.T."/>
            <person name="Chang Q.C."/>
            <person name="Ding S.J."/>
            <person name="Wang X.J."/>
            <person name="Zhu J.G."/>
            <person name="Ruan X.D."/>
            <person name="Zhao L."/>
            <person name="Wei J.T."/>
            <person name="Ye R.Z."/>
            <person name="Que T.C."/>
            <person name="Du C.H."/>
            <person name="Zhou Y.H."/>
            <person name="Cheng J.X."/>
            <person name="Dai P.F."/>
            <person name="Guo W.B."/>
            <person name="Han X.H."/>
            <person name="Huang E.J."/>
            <person name="Li L.F."/>
            <person name="Wei W."/>
            <person name="Gao Y.C."/>
            <person name="Liu J.Z."/>
            <person name="Shao H.Z."/>
            <person name="Wang X."/>
            <person name="Wang C.C."/>
            <person name="Yang T.C."/>
            <person name="Huo Q.B."/>
            <person name="Li W."/>
            <person name="Chen H.Y."/>
            <person name="Chen S.E."/>
            <person name="Zhou L.G."/>
            <person name="Ni X.B."/>
            <person name="Tian J.H."/>
            <person name="Sheng Y."/>
            <person name="Liu T."/>
            <person name="Pan Y.S."/>
            <person name="Xia L.Y."/>
            <person name="Li J."/>
            <person name="Zhao F."/>
            <person name="Cao W.C."/>
        </authorList>
    </citation>
    <scope>NUCLEOTIDE SEQUENCE</scope>
    <source>
        <strain evidence="2">Rmic-2018</strain>
    </source>
</reference>
<dbReference type="AlphaFoldDB" id="A0A9J6E4D2"/>
<protein>
    <submittedName>
        <fullName evidence="2">Uncharacterized protein</fullName>
    </submittedName>
</protein>
<sequence>MHGTSSKTAGVKQPPPPDRLAPARLSLTRARKLQAAKGSHTTGKAGIPTPTSRPLNRAAPVFSGRTAKSEITPSSFKPVIPTTTCSKAAMLSSFQQDVHDSEEGSTTSSSTSSPSSSSSWEHETPPSSLSTGTESENEKTASPKPKTLAATAARHKRAASIPRKLRLVPSPPGALSLPNADIEVDVTHGIETGSSSNHSGGDGSLGSPLLTQSLQRR</sequence>
<reference evidence="2" key="2">
    <citation type="submission" date="2021-09" db="EMBL/GenBank/DDBJ databases">
        <authorList>
            <person name="Jia N."/>
            <person name="Wang J."/>
            <person name="Shi W."/>
            <person name="Du L."/>
            <person name="Sun Y."/>
            <person name="Zhan W."/>
            <person name="Jiang J."/>
            <person name="Wang Q."/>
            <person name="Zhang B."/>
            <person name="Ji P."/>
            <person name="Sakyi L.B."/>
            <person name="Cui X."/>
            <person name="Yuan T."/>
            <person name="Jiang B."/>
            <person name="Yang W."/>
            <person name="Lam T.T.-Y."/>
            <person name="Chang Q."/>
            <person name="Ding S."/>
            <person name="Wang X."/>
            <person name="Zhu J."/>
            <person name="Ruan X."/>
            <person name="Zhao L."/>
            <person name="Wei J."/>
            <person name="Que T."/>
            <person name="Du C."/>
            <person name="Cheng J."/>
            <person name="Dai P."/>
            <person name="Han X."/>
            <person name="Huang E."/>
            <person name="Gao Y."/>
            <person name="Liu J."/>
            <person name="Shao H."/>
            <person name="Ye R."/>
            <person name="Li L."/>
            <person name="Wei W."/>
            <person name="Wang X."/>
            <person name="Wang C."/>
            <person name="Huo Q."/>
            <person name="Li W."/>
            <person name="Guo W."/>
            <person name="Chen H."/>
            <person name="Chen S."/>
            <person name="Zhou L."/>
            <person name="Zhou L."/>
            <person name="Ni X."/>
            <person name="Tian J."/>
            <person name="Zhou Y."/>
            <person name="Sheng Y."/>
            <person name="Liu T."/>
            <person name="Pan Y."/>
            <person name="Xia L."/>
            <person name="Li J."/>
            <person name="Zhao F."/>
            <person name="Cao W."/>
        </authorList>
    </citation>
    <scope>NUCLEOTIDE SEQUENCE</scope>
    <source>
        <strain evidence="2">Rmic-2018</strain>
        <tissue evidence="2">Larvae</tissue>
    </source>
</reference>
<dbReference type="Proteomes" id="UP000821866">
    <property type="component" value="Chromosome 4"/>
</dbReference>
<feature type="compositionally biased region" description="Polar residues" evidence="1">
    <location>
        <begin position="69"/>
        <end position="96"/>
    </location>
</feature>
<feature type="compositionally biased region" description="Low complexity" evidence="1">
    <location>
        <begin position="104"/>
        <end position="119"/>
    </location>
</feature>